<proteinExistence type="predicted"/>
<gene>
    <name evidence="1" type="primary">PPE64</name>
    <name evidence="1" type="ORF">ERS027659_03573</name>
</gene>
<dbReference type="Proteomes" id="UP000050164">
    <property type="component" value="Unassembled WGS sequence"/>
</dbReference>
<evidence type="ECO:0000313" key="2">
    <source>
        <dbReference type="Proteomes" id="UP000050164"/>
    </source>
</evidence>
<evidence type="ECO:0000313" key="1">
    <source>
        <dbReference type="EMBL" id="CKS79239.1"/>
    </source>
</evidence>
<dbReference type="EMBL" id="CNFT01001060">
    <property type="protein sequence ID" value="CKS79239.1"/>
    <property type="molecule type" value="Genomic_DNA"/>
</dbReference>
<dbReference type="AlphaFoldDB" id="A0A655ABH3"/>
<name>A0A655ABH3_MYCTX</name>
<organism evidence="1 2">
    <name type="scientific">Mycobacterium tuberculosis</name>
    <dbReference type="NCBI Taxonomy" id="1773"/>
    <lineage>
        <taxon>Bacteria</taxon>
        <taxon>Bacillati</taxon>
        <taxon>Actinomycetota</taxon>
        <taxon>Actinomycetes</taxon>
        <taxon>Mycobacteriales</taxon>
        <taxon>Mycobacteriaceae</taxon>
        <taxon>Mycobacterium</taxon>
        <taxon>Mycobacterium tuberculosis complex</taxon>
    </lineage>
</organism>
<accession>A0A655ABH3</accession>
<reference evidence="1 2" key="1">
    <citation type="submission" date="2015-03" db="EMBL/GenBank/DDBJ databases">
        <authorList>
            <consortium name="Pathogen Informatics"/>
        </authorList>
    </citation>
    <scope>NUCLEOTIDE SEQUENCE [LARGE SCALE GENOMIC DNA]</scope>
    <source>
        <strain evidence="1 2">Bir 185</strain>
    </source>
</reference>
<sequence>MNTGFGIITDSGLTNSGFGNTGTDVSGFFNTPTGPLAVDVSGFFNTASGGTVINGQTSGIGNIGVPGTLFGSVRSGLNTGLFNMGTAISGLFNLRQLLG</sequence>
<protein>
    <submittedName>
        <fullName evidence="1">PPE family protein</fullName>
    </submittedName>
</protein>